<dbReference type="Proteomes" id="UP001281147">
    <property type="component" value="Unassembled WGS sequence"/>
</dbReference>
<proteinExistence type="predicted"/>
<gene>
    <name evidence="1" type="ORF">LTR37_007124</name>
</gene>
<keyword evidence="2" id="KW-1185">Reference proteome</keyword>
<name>A0ACC3NE86_9PEZI</name>
<comment type="caution">
    <text evidence="1">The sequence shown here is derived from an EMBL/GenBank/DDBJ whole genome shotgun (WGS) entry which is preliminary data.</text>
</comment>
<evidence type="ECO:0000313" key="2">
    <source>
        <dbReference type="Proteomes" id="UP001281147"/>
    </source>
</evidence>
<reference evidence="1" key="1">
    <citation type="submission" date="2023-07" db="EMBL/GenBank/DDBJ databases">
        <title>Black Yeasts Isolated from many extreme environments.</title>
        <authorList>
            <person name="Coleine C."/>
            <person name="Stajich J.E."/>
            <person name="Selbmann L."/>
        </authorList>
    </citation>
    <scope>NUCLEOTIDE SEQUENCE</scope>
    <source>
        <strain evidence="1">CCFEE 5714</strain>
    </source>
</reference>
<dbReference type="EMBL" id="JAUTXU010000049">
    <property type="protein sequence ID" value="KAK3715396.1"/>
    <property type="molecule type" value="Genomic_DNA"/>
</dbReference>
<organism evidence="1 2">
    <name type="scientific">Vermiconidia calcicola</name>
    <dbReference type="NCBI Taxonomy" id="1690605"/>
    <lineage>
        <taxon>Eukaryota</taxon>
        <taxon>Fungi</taxon>
        <taxon>Dikarya</taxon>
        <taxon>Ascomycota</taxon>
        <taxon>Pezizomycotina</taxon>
        <taxon>Dothideomycetes</taxon>
        <taxon>Dothideomycetidae</taxon>
        <taxon>Mycosphaerellales</taxon>
        <taxon>Extremaceae</taxon>
        <taxon>Vermiconidia</taxon>
    </lineage>
</organism>
<evidence type="ECO:0000313" key="1">
    <source>
        <dbReference type="EMBL" id="KAK3715396.1"/>
    </source>
</evidence>
<accession>A0ACC3NE86</accession>
<protein>
    <submittedName>
        <fullName evidence="1">Uncharacterized protein</fullName>
    </submittedName>
</protein>
<sequence length="658" mass="74555">MAIPDDLFDDAIAYLRFRHSDFPGREQTYLVRRNDDFHIGRQTIKNFWNVNEPTVSTHHLHFRCVVYEDDSEHKISPMVYVRVLSTNPVQLTRAGSTGGTDDKHSISKRDPDILLGHDDAVQITPNISVVFTALEDYEAESNAVDYVRANELEHFEAQFEVSDRRLGVGGNASVFVAVKRRTKRQVACKVVPQPFIKTAELDRINHDPYMTKQQRNMELRNLEQGLLKKRQDLTREYTILKDLNHPNVITFEKVMCATYNIYIFQELITGGDLLSYMDQKGPLDEAQVAVIVRQVLKAVEYLHDRGVVHRDIKPENILMTSWRDGARIVLTDFGQARTIDDARAATNSPKVFRMQSLVGTHGYTAPEVFKQMRPYLQEEGYGKAIDIWSIGCITATLLTDEILFPNQEKEFEATKYADHASQVDLSAFDIGVMEHGGSWASVGRKAKSFVRGCVVLDESQRLTAKQALLHPWFTNKYYAGDIEAAYERAVQDWTPRKKDGDMIEFIDTNDAVSATARPDHAKRLADEVTSRHFDFDTLPPPPPTSLFFGGRKPAMRKPTAPPMLPVAGHVEQEAIEVPASPPAFTQYRSLLPSPANAYAHGHAPWTMGQLSIEHFAPPWSQYSLAQPLPVRQFEHNDSLTQSQPTLDDLPPPAKRVYR</sequence>